<dbReference type="Pfam" id="PF04324">
    <property type="entry name" value="Fer2_BFD"/>
    <property type="match status" value="1"/>
</dbReference>
<proteinExistence type="predicted"/>
<keyword evidence="1" id="KW-0560">Oxidoreductase</keyword>
<dbReference type="PIRSF" id="PIRSF037495">
    <property type="entry name" value="Opine_OX_OoxA/HcnB"/>
    <property type="match status" value="1"/>
</dbReference>
<gene>
    <name evidence="4" type="ORF">FHP24_03605</name>
</gene>
<sequence length="462" mass="49744">MVEARIVIIGAGPAGMKAALSLVEAGHRPVVIDEAQRSGGQVYRRPSPAAERSPRALYGFEAARAQRLHQGFDAIADFIDYYPETLIWNAEGRTLDLLYNGQNQRIAWSHLILATGAMDRIIPVSGWTLPGAYTLGAAQIALKAQAVGIGQSVVFFGTGPLLYLVAYQYAKAGITVKAVLDVSAFRQSVVALPQLLTGGRTFAKGLFFLAWLRARRIPVLRGITPVEIVAGTDQAVAGITIRTAGGKLRHFDCSGVGFGYGLRSETQIADLLELEFAFEHNHRQWLPVSDDNGRASTCGVYLAGDGAGILGADAAELTGRRAALVLRFDLGETELAAEIDTLSARLNAMRPFRHALDHVAFAFPERLARNVPDDVIICRCEGLRAANIRQMARDTEEIDLNRIKAFTRLGMGRCQGRVCVAAATAVLAGAATDMSSTGRYRCQAPVKPVPLRAFLGGCDEQV</sequence>
<protein>
    <submittedName>
        <fullName evidence="4">NAD(P)/FAD-dependent oxidoreductase</fullName>
    </submittedName>
</protein>
<feature type="domain" description="FAD/NAD(P)-binding" evidence="3">
    <location>
        <begin position="5"/>
        <end position="308"/>
    </location>
</feature>
<comment type="caution">
    <text evidence="4">The sequence shown here is derived from an EMBL/GenBank/DDBJ whole genome shotgun (WGS) entry which is preliminary data.</text>
</comment>
<name>A0A5C4XTP7_9HYPH</name>
<evidence type="ECO:0000313" key="4">
    <source>
        <dbReference type="EMBL" id="TNM66712.1"/>
    </source>
</evidence>
<dbReference type="InterPro" id="IPR041854">
    <property type="entry name" value="BFD-like_2Fe2S-bd_dom_sf"/>
</dbReference>
<evidence type="ECO:0000259" key="2">
    <source>
        <dbReference type="Pfam" id="PF04324"/>
    </source>
</evidence>
<dbReference type="Gene3D" id="1.10.10.1100">
    <property type="entry name" value="BFD-like [2Fe-2S]-binding domain"/>
    <property type="match status" value="1"/>
</dbReference>
<evidence type="ECO:0000256" key="1">
    <source>
        <dbReference type="ARBA" id="ARBA00023002"/>
    </source>
</evidence>
<evidence type="ECO:0000313" key="5">
    <source>
        <dbReference type="Proteomes" id="UP000311605"/>
    </source>
</evidence>
<reference evidence="4 5" key="1">
    <citation type="submission" date="2019-06" db="EMBL/GenBank/DDBJ databases">
        <title>The draft genome of Rhizobium smilacinae PTYR-5.</title>
        <authorList>
            <person name="Liu L."/>
            <person name="Li L."/>
            <person name="Zhang X."/>
        </authorList>
    </citation>
    <scope>NUCLEOTIDE SEQUENCE [LARGE SCALE GENOMIC DNA]</scope>
    <source>
        <strain evidence="4 5">PTYR-5</strain>
    </source>
</reference>
<dbReference type="PANTHER" id="PTHR42949">
    <property type="entry name" value="ANAEROBIC GLYCEROL-3-PHOSPHATE DEHYDROGENASE SUBUNIT B"/>
    <property type="match status" value="1"/>
</dbReference>
<dbReference type="InterPro" id="IPR023753">
    <property type="entry name" value="FAD/NAD-binding_dom"/>
</dbReference>
<dbReference type="InterPro" id="IPR007419">
    <property type="entry name" value="BFD-like_2Fe2S-bd_dom"/>
</dbReference>
<accession>A0A5C4XTP7</accession>
<dbReference type="GO" id="GO:0016491">
    <property type="term" value="F:oxidoreductase activity"/>
    <property type="evidence" value="ECO:0007669"/>
    <property type="project" value="UniProtKB-KW"/>
</dbReference>
<dbReference type="Gene3D" id="3.50.50.60">
    <property type="entry name" value="FAD/NAD(P)-binding domain"/>
    <property type="match status" value="2"/>
</dbReference>
<organism evidence="4 5">
    <name type="scientific">Aliirhizobium smilacinae</name>
    <dbReference type="NCBI Taxonomy" id="1395944"/>
    <lineage>
        <taxon>Bacteria</taxon>
        <taxon>Pseudomonadati</taxon>
        <taxon>Pseudomonadota</taxon>
        <taxon>Alphaproteobacteria</taxon>
        <taxon>Hyphomicrobiales</taxon>
        <taxon>Rhizobiaceae</taxon>
        <taxon>Aliirhizobium</taxon>
    </lineage>
</organism>
<dbReference type="Proteomes" id="UP000311605">
    <property type="component" value="Unassembled WGS sequence"/>
</dbReference>
<feature type="domain" description="BFD-like [2Fe-2S]-binding" evidence="2">
    <location>
        <begin position="376"/>
        <end position="428"/>
    </location>
</feature>
<dbReference type="PRINTS" id="PR00469">
    <property type="entry name" value="PNDRDTASEII"/>
</dbReference>
<dbReference type="PANTHER" id="PTHR42949:SF3">
    <property type="entry name" value="ANAEROBIC GLYCEROL-3-PHOSPHATE DEHYDROGENASE SUBUNIT B"/>
    <property type="match status" value="1"/>
</dbReference>
<dbReference type="InterPro" id="IPR051691">
    <property type="entry name" value="Metab_Enz_Cyan_OpOx_G3PDH"/>
</dbReference>
<dbReference type="InterPro" id="IPR017224">
    <property type="entry name" value="Opine_Oxase_asu/HCN_bsu"/>
</dbReference>
<dbReference type="PRINTS" id="PR00368">
    <property type="entry name" value="FADPNR"/>
</dbReference>
<dbReference type="EMBL" id="VDMN01000001">
    <property type="protein sequence ID" value="TNM66712.1"/>
    <property type="molecule type" value="Genomic_DNA"/>
</dbReference>
<dbReference type="OrthoDB" id="9801699at2"/>
<dbReference type="AlphaFoldDB" id="A0A5C4XTP7"/>
<dbReference type="CDD" id="cd19946">
    <property type="entry name" value="GlpA-like_Fer2_BFD-like"/>
    <property type="match status" value="1"/>
</dbReference>
<dbReference type="SUPFAM" id="SSF51905">
    <property type="entry name" value="FAD/NAD(P)-binding domain"/>
    <property type="match status" value="1"/>
</dbReference>
<dbReference type="Pfam" id="PF07992">
    <property type="entry name" value="Pyr_redox_2"/>
    <property type="match status" value="1"/>
</dbReference>
<keyword evidence="5" id="KW-1185">Reference proteome</keyword>
<dbReference type="InterPro" id="IPR036188">
    <property type="entry name" value="FAD/NAD-bd_sf"/>
</dbReference>
<evidence type="ECO:0000259" key="3">
    <source>
        <dbReference type="Pfam" id="PF07992"/>
    </source>
</evidence>